<evidence type="ECO:0000313" key="2">
    <source>
        <dbReference type="Proteomes" id="UP000054018"/>
    </source>
</evidence>
<name>A0A0C9YY75_9AGAM</name>
<dbReference type="EMBL" id="KN833906">
    <property type="protein sequence ID" value="KIK15112.1"/>
    <property type="molecule type" value="Genomic_DNA"/>
</dbReference>
<dbReference type="OrthoDB" id="3256444at2759"/>
<feature type="non-terminal residue" evidence="1">
    <location>
        <position position="94"/>
    </location>
</feature>
<accession>A0A0C9YY75</accession>
<dbReference type="AlphaFoldDB" id="A0A0C9YY75"/>
<reference evidence="2" key="2">
    <citation type="submission" date="2015-01" db="EMBL/GenBank/DDBJ databases">
        <title>Evolutionary Origins and Diversification of the Mycorrhizal Mutualists.</title>
        <authorList>
            <consortium name="DOE Joint Genome Institute"/>
            <consortium name="Mycorrhizal Genomics Consortium"/>
            <person name="Kohler A."/>
            <person name="Kuo A."/>
            <person name="Nagy L.G."/>
            <person name="Floudas D."/>
            <person name="Copeland A."/>
            <person name="Barry K.W."/>
            <person name="Cichocki N."/>
            <person name="Veneault-Fourrey C."/>
            <person name="LaButti K."/>
            <person name="Lindquist E.A."/>
            <person name="Lipzen A."/>
            <person name="Lundell T."/>
            <person name="Morin E."/>
            <person name="Murat C."/>
            <person name="Riley R."/>
            <person name="Ohm R."/>
            <person name="Sun H."/>
            <person name="Tunlid A."/>
            <person name="Henrissat B."/>
            <person name="Grigoriev I.V."/>
            <person name="Hibbett D.S."/>
            <person name="Martin F."/>
        </authorList>
    </citation>
    <scope>NUCLEOTIDE SEQUENCE [LARGE SCALE GENOMIC DNA]</scope>
    <source>
        <strain evidence="2">441</strain>
    </source>
</reference>
<sequence length="94" mass="10968">YSESVFRQAAILWLIETDQPIHVLQHPTFQKMVEITSRARNGIKIPNRAQTRQAIIDIFKTSLLNLRKRFSVRRQLSPLYHTSCKFLQSDSVKG</sequence>
<reference evidence="1 2" key="1">
    <citation type="submission" date="2014-04" db="EMBL/GenBank/DDBJ databases">
        <authorList>
            <consortium name="DOE Joint Genome Institute"/>
            <person name="Kuo A."/>
            <person name="Kohler A."/>
            <person name="Costa M.D."/>
            <person name="Nagy L.G."/>
            <person name="Floudas D."/>
            <person name="Copeland A."/>
            <person name="Barry K.W."/>
            <person name="Cichocki N."/>
            <person name="Veneault-Fourrey C."/>
            <person name="LaButti K."/>
            <person name="Lindquist E.A."/>
            <person name="Lipzen A."/>
            <person name="Lundell T."/>
            <person name="Morin E."/>
            <person name="Murat C."/>
            <person name="Sun H."/>
            <person name="Tunlid A."/>
            <person name="Henrissat B."/>
            <person name="Grigoriev I.V."/>
            <person name="Hibbett D.S."/>
            <person name="Martin F."/>
            <person name="Nordberg H.P."/>
            <person name="Cantor M.N."/>
            <person name="Hua S.X."/>
        </authorList>
    </citation>
    <scope>NUCLEOTIDE SEQUENCE [LARGE SCALE GENOMIC DNA]</scope>
    <source>
        <strain evidence="1 2">441</strain>
    </source>
</reference>
<proteinExistence type="predicted"/>
<feature type="non-terminal residue" evidence="1">
    <location>
        <position position="1"/>
    </location>
</feature>
<protein>
    <submittedName>
        <fullName evidence="1">Uncharacterized protein</fullName>
    </submittedName>
</protein>
<organism evidence="1 2">
    <name type="scientific">Pisolithus microcarpus 441</name>
    <dbReference type="NCBI Taxonomy" id="765257"/>
    <lineage>
        <taxon>Eukaryota</taxon>
        <taxon>Fungi</taxon>
        <taxon>Dikarya</taxon>
        <taxon>Basidiomycota</taxon>
        <taxon>Agaricomycotina</taxon>
        <taxon>Agaricomycetes</taxon>
        <taxon>Agaricomycetidae</taxon>
        <taxon>Boletales</taxon>
        <taxon>Sclerodermatineae</taxon>
        <taxon>Pisolithaceae</taxon>
        <taxon>Pisolithus</taxon>
    </lineage>
</organism>
<dbReference type="HOGENOM" id="CLU_185711_0_0_1"/>
<dbReference type="Proteomes" id="UP000054018">
    <property type="component" value="Unassembled WGS sequence"/>
</dbReference>
<gene>
    <name evidence="1" type="ORF">PISMIDRAFT_115784</name>
</gene>
<evidence type="ECO:0000313" key="1">
    <source>
        <dbReference type="EMBL" id="KIK15112.1"/>
    </source>
</evidence>
<keyword evidence="2" id="KW-1185">Reference proteome</keyword>